<evidence type="ECO:0000313" key="1">
    <source>
        <dbReference type="EMBL" id="AWL93549.1"/>
    </source>
</evidence>
<name>A0A2U8P725_9BRAD</name>
<reference evidence="1 2" key="1">
    <citation type="journal article" date="2014" name="Int. J. Syst. Evol. Microbiol.">
        <title>Bradyrhizobium ottawaense sp. nov., a symbiotic nitrogen fixing bacterium from root nodules of soybeans in Canada.</title>
        <authorList>
            <person name="Yu X."/>
            <person name="Cloutier S."/>
            <person name="Tambong J.T."/>
            <person name="Bromfield E.S."/>
        </authorList>
    </citation>
    <scope>NUCLEOTIDE SEQUENCE [LARGE SCALE GENOMIC DNA]</scope>
    <source>
        <strain evidence="1 2">OO99</strain>
    </source>
</reference>
<dbReference type="EMBL" id="CP029425">
    <property type="protein sequence ID" value="AWL93549.1"/>
    <property type="molecule type" value="Genomic_DNA"/>
</dbReference>
<gene>
    <name evidence="1" type="ORF">CIT37_16335</name>
</gene>
<evidence type="ECO:0000313" key="2">
    <source>
        <dbReference type="Proteomes" id="UP000215703"/>
    </source>
</evidence>
<dbReference type="GeneID" id="92964182"/>
<reference evidence="1 2" key="2">
    <citation type="journal article" date="2017" name="Syst. Appl. Microbiol.">
        <title>Soybeans inoculated with root zone soils of Canadian native legumes harbour diverse and novel Bradyrhizobium spp. that possess agricultural potential.</title>
        <authorList>
            <person name="Bromfield E.S.P."/>
            <person name="Cloutier S."/>
            <person name="Tambong J.T."/>
            <person name="Tran Thi T.V."/>
        </authorList>
    </citation>
    <scope>NUCLEOTIDE SEQUENCE [LARGE SCALE GENOMIC DNA]</scope>
    <source>
        <strain evidence="1 2">OO99</strain>
    </source>
</reference>
<dbReference type="AlphaFoldDB" id="A0A2U8P725"/>
<dbReference type="RefSeq" id="WP_095425138.1">
    <property type="nucleotide sequence ID" value="NZ_CP029425.2"/>
</dbReference>
<protein>
    <submittedName>
        <fullName evidence="1">Uncharacterized protein</fullName>
    </submittedName>
</protein>
<proteinExistence type="predicted"/>
<organism evidence="1 2">
    <name type="scientific">Bradyrhizobium ottawaense</name>
    <dbReference type="NCBI Taxonomy" id="931866"/>
    <lineage>
        <taxon>Bacteria</taxon>
        <taxon>Pseudomonadati</taxon>
        <taxon>Pseudomonadota</taxon>
        <taxon>Alphaproteobacteria</taxon>
        <taxon>Hyphomicrobiales</taxon>
        <taxon>Nitrobacteraceae</taxon>
        <taxon>Bradyrhizobium</taxon>
    </lineage>
</organism>
<dbReference type="KEGG" id="bot:CIT37_16335"/>
<accession>A0A2U8P725</accession>
<dbReference type="Proteomes" id="UP000215703">
    <property type="component" value="Chromosome"/>
</dbReference>
<sequence length="129" mass="14596">MNLFGKKPATLSDVVRRVQAGEQKFDPSLREFLDWFYMNPNARQQAIEERPASIDAVHDAYTAAVAEHLARVYGLQIPEWTEVHGNGLREPFFAGGLQSLKGVLVAESPTAFRRRLLFVSKDALSRPRR</sequence>